<organism evidence="1 2">
    <name type="scientific">Schizothecium vesticola</name>
    <dbReference type="NCBI Taxonomy" id="314040"/>
    <lineage>
        <taxon>Eukaryota</taxon>
        <taxon>Fungi</taxon>
        <taxon>Dikarya</taxon>
        <taxon>Ascomycota</taxon>
        <taxon>Pezizomycotina</taxon>
        <taxon>Sordariomycetes</taxon>
        <taxon>Sordariomycetidae</taxon>
        <taxon>Sordariales</taxon>
        <taxon>Schizotheciaceae</taxon>
        <taxon>Schizothecium</taxon>
    </lineage>
</organism>
<dbReference type="AlphaFoldDB" id="A0AA40K5Y0"/>
<reference evidence="1" key="1">
    <citation type="submission" date="2023-06" db="EMBL/GenBank/DDBJ databases">
        <title>Genome-scale phylogeny and comparative genomics of the fungal order Sordariales.</title>
        <authorList>
            <consortium name="Lawrence Berkeley National Laboratory"/>
            <person name="Hensen N."/>
            <person name="Bonometti L."/>
            <person name="Westerberg I."/>
            <person name="Brannstrom I.O."/>
            <person name="Guillou S."/>
            <person name="Cros-Aarteil S."/>
            <person name="Calhoun S."/>
            <person name="Haridas S."/>
            <person name="Kuo A."/>
            <person name="Mondo S."/>
            <person name="Pangilinan J."/>
            <person name="Riley R."/>
            <person name="LaButti K."/>
            <person name="Andreopoulos B."/>
            <person name="Lipzen A."/>
            <person name="Chen C."/>
            <person name="Yanf M."/>
            <person name="Daum C."/>
            <person name="Ng V."/>
            <person name="Clum A."/>
            <person name="Steindorff A."/>
            <person name="Ohm R."/>
            <person name="Martin F."/>
            <person name="Silar P."/>
            <person name="Natvig D."/>
            <person name="Lalanne C."/>
            <person name="Gautier V."/>
            <person name="Ament-velasquez S.L."/>
            <person name="Kruys A."/>
            <person name="Hutchinson M.I."/>
            <person name="Powell A.J."/>
            <person name="Barry K."/>
            <person name="Miller A.N."/>
            <person name="Grigoriev I.V."/>
            <person name="Debuchy R."/>
            <person name="Gladieux P."/>
            <person name="Thoren M.H."/>
            <person name="Johannesson H."/>
        </authorList>
    </citation>
    <scope>NUCLEOTIDE SEQUENCE</scope>
    <source>
        <strain evidence="1">SMH3187-1</strain>
    </source>
</reference>
<protein>
    <submittedName>
        <fullName evidence="1">Uncharacterized protein</fullName>
    </submittedName>
</protein>
<dbReference type="Proteomes" id="UP001172155">
    <property type="component" value="Unassembled WGS sequence"/>
</dbReference>
<comment type="caution">
    <text evidence="1">The sequence shown here is derived from an EMBL/GenBank/DDBJ whole genome shotgun (WGS) entry which is preliminary data.</text>
</comment>
<evidence type="ECO:0000313" key="2">
    <source>
        <dbReference type="Proteomes" id="UP001172155"/>
    </source>
</evidence>
<dbReference type="EMBL" id="JAUKUD010000004">
    <property type="protein sequence ID" value="KAK0747163.1"/>
    <property type="molecule type" value="Genomic_DNA"/>
</dbReference>
<feature type="non-terminal residue" evidence="1">
    <location>
        <position position="376"/>
    </location>
</feature>
<sequence>MVWVGVWREALAQKWKRDLDPPCYSFGGKSGMLYDSEALQTHNLNKPLQVTQNPTSWEKKQNMTQSVASELTSKGPTRTAFLSLPGLCTGDLWHTAAAGLLLRQRPFPADVQYPVLITLPEDARRGIANGHVSAMYEYLTHLGLSCVVAKLPEAGPSADDEHCERIAAMMGPEEMGELLASQNDTRAGENFQNLWASLSPLELPRRLATTTDPRYILPPVHHYAATSILAIYFQRDLAGTHVYLRQTMTGDLPTESPTYQEAHHKVQKLRELVAKKRHDAGPGYEHARAILFIYRSIDQSPSRGNEFIMNPHQNASHDLFDQVQHAALQHGFVTVRVPHGLPAYRFLEDDLDLFDVKSLPDGPLKHKNFTAMFWAQ</sequence>
<accession>A0AA40K5Y0</accession>
<name>A0AA40K5Y0_9PEZI</name>
<evidence type="ECO:0000313" key="1">
    <source>
        <dbReference type="EMBL" id="KAK0747163.1"/>
    </source>
</evidence>
<gene>
    <name evidence="1" type="ORF">B0T18DRAFT_489527</name>
</gene>
<keyword evidence="2" id="KW-1185">Reference proteome</keyword>
<proteinExistence type="predicted"/>